<dbReference type="Gene3D" id="3.30.530.20">
    <property type="match status" value="1"/>
</dbReference>
<dbReference type="KEGG" id="mshg:MSG_02840"/>
<evidence type="ECO:0000256" key="1">
    <source>
        <dbReference type="SAM" id="MobiDB-lite"/>
    </source>
</evidence>
<sequence>MLALLFGARRYYRNWGSTKSESQMALPGDSLAGDPAIQSTEAVYIDATLSEVWPLLLKVLRRKGAVNGDGGAEGRAAVGGHNSGAVPVTRLEVGDRVSLAAADWMGLPDGMTFNVVEIVPEKYLVLTATRPDLSRDAVWSFHLQPHWEDRVRLLVRARIGLRHPGEVFVVELLRPLIALGTRALLLGIKRHAERPHYASPTPLRPVAQSLGDPGR</sequence>
<dbReference type="Proteomes" id="UP000217736">
    <property type="component" value="Chromosome"/>
</dbReference>
<organism evidence="2 3">
    <name type="scientific">Mycobacterium shigaense</name>
    <dbReference type="NCBI Taxonomy" id="722731"/>
    <lineage>
        <taxon>Bacteria</taxon>
        <taxon>Bacillati</taxon>
        <taxon>Actinomycetota</taxon>
        <taxon>Actinomycetes</taxon>
        <taxon>Mycobacteriales</taxon>
        <taxon>Mycobacteriaceae</taxon>
        <taxon>Mycobacterium</taxon>
        <taxon>Mycobacterium simiae complex</taxon>
    </lineage>
</organism>
<evidence type="ECO:0008006" key="4">
    <source>
        <dbReference type="Google" id="ProtNLM"/>
    </source>
</evidence>
<dbReference type="RefSeq" id="WP_232011028.1">
    <property type="nucleotide sequence ID" value="NZ_AP018164.1"/>
</dbReference>
<protein>
    <recommendedName>
        <fullName evidence="4">SRPBCC family protein</fullName>
    </recommendedName>
</protein>
<accession>A0A1Z4EJ40</accession>
<evidence type="ECO:0000313" key="2">
    <source>
        <dbReference type="EMBL" id="BAX92984.1"/>
    </source>
</evidence>
<reference evidence="3" key="1">
    <citation type="submission" date="2017-06" db="EMBL/GenBank/DDBJ databases">
        <title>Complete Genome Sequence of Mycobacterium shigaense.</title>
        <authorList>
            <person name="Fukano H."/>
            <person name="Yoshida M."/>
            <person name="Kazumi Y."/>
            <person name="Ogura Y."/>
            <person name="Mitarai S."/>
            <person name="Hayashi T."/>
            <person name="Hoshino Y."/>
        </authorList>
    </citation>
    <scope>NUCLEOTIDE SEQUENCE [LARGE SCALE GENOMIC DNA]</scope>
    <source>
        <strain evidence="3">UN-152</strain>
    </source>
</reference>
<dbReference type="SUPFAM" id="SSF55961">
    <property type="entry name" value="Bet v1-like"/>
    <property type="match status" value="1"/>
</dbReference>
<dbReference type="InterPro" id="IPR023393">
    <property type="entry name" value="START-like_dom_sf"/>
</dbReference>
<dbReference type="EMBL" id="AP018164">
    <property type="protein sequence ID" value="BAX92984.1"/>
    <property type="molecule type" value="Genomic_DNA"/>
</dbReference>
<evidence type="ECO:0000313" key="3">
    <source>
        <dbReference type="Proteomes" id="UP000217736"/>
    </source>
</evidence>
<keyword evidence="3" id="KW-1185">Reference proteome</keyword>
<name>A0A1Z4EJ40_9MYCO</name>
<proteinExistence type="predicted"/>
<gene>
    <name evidence="2" type="ORF">MSG_02840</name>
</gene>
<dbReference type="AlphaFoldDB" id="A0A1Z4EJ40"/>
<feature type="region of interest" description="Disordered" evidence="1">
    <location>
        <begin position="196"/>
        <end position="215"/>
    </location>
</feature>